<gene>
    <name evidence="2" type="ORF">LZZ85_21925</name>
</gene>
<evidence type="ECO:0000313" key="3">
    <source>
        <dbReference type="Proteomes" id="UP001165367"/>
    </source>
</evidence>
<proteinExistence type="predicted"/>
<keyword evidence="3" id="KW-1185">Reference proteome</keyword>
<reference evidence="2" key="1">
    <citation type="submission" date="2022-01" db="EMBL/GenBank/DDBJ databases">
        <authorList>
            <person name="Jo J.-H."/>
            <person name="Im W.-T."/>
        </authorList>
    </citation>
    <scope>NUCLEOTIDE SEQUENCE</scope>
    <source>
        <strain evidence="2">NA20</strain>
    </source>
</reference>
<comment type="caution">
    <text evidence="2">The sequence shown here is derived from an EMBL/GenBank/DDBJ whole genome shotgun (WGS) entry which is preliminary data.</text>
</comment>
<dbReference type="SUPFAM" id="SSF50939">
    <property type="entry name" value="Sialidases"/>
    <property type="match status" value="1"/>
</dbReference>
<dbReference type="InterPro" id="IPR036278">
    <property type="entry name" value="Sialidase_sf"/>
</dbReference>
<evidence type="ECO:0000313" key="2">
    <source>
        <dbReference type="EMBL" id="MCG2616971.1"/>
    </source>
</evidence>
<dbReference type="EMBL" id="JAKLTR010000016">
    <property type="protein sequence ID" value="MCG2616971.1"/>
    <property type="molecule type" value="Genomic_DNA"/>
</dbReference>
<dbReference type="Pfam" id="PF18962">
    <property type="entry name" value="Por_Secre_tail"/>
    <property type="match status" value="1"/>
</dbReference>
<evidence type="ECO:0000259" key="1">
    <source>
        <dbReference type="Pfam" id="PF18962"/>
    </source>
</evidence>
<accession>A0ABS9KXA0</accession>
<protein>
    <submittedName>
        <fullName evidence="2">T9SS type A sorting domain-containing protein</fullName>
    </submittedName>
</protein>
<dbReference type="InterPro" id="IPR026444">
    <property type="entry name" value="Secre_tail"/>
</dbReference>
<dbReference type="NCBIfam" id="TIGR04183">
    <property type="entry name" value="Por_Secre_tail"/>
    <property type="match status" value="1"/>
</dbReference>
<sequence length="503" mass="53527">MTAINQQTKIGLLRLLISIFFLTFLFTSICAQTGITWTARSYPAENAWLSVAYGNGRFVATASSGTGNRVMTSVDGINWVTQTTPADNVWAAVAFGGNLFVAVGTASASPNTVMTSPDGITWTLRSSADNGSQWTALTYGNGRFVALAQLGTLRSMTSTDGINWTAGTGVPAATWGAVTYGNGTYVGVSQSSTEPVVTSTDGINWTVRAIAGTTGWWGVDFGNNLFVAVRAAGTGQRVMTSPDGITWTLRNTPVDNNWRVVKYGGGLFVALSLNGTGNRIMTSPDGIAWTSRASTADNPWRGLGYGNGMWVATSINPSANGTRVMTSGTMGPLPVRWLSFSGRVLEGTNRLDWETATESDNLHFEIERSSDGQAFVKIGIVPASPGGANGAAYGFTDQQPLAGTSFYRLKQVDINGQFAYSKTIMLHAALNTTLTVYPNPTNDWITVKGLAGDAPPVYQILNVMGLQVKSGIIPTNNSLDVRSLPKGQYLLKVNDRSAQFLKL</sequence>
<feature type="domain" description="Secretion system C-terminal sorting" evidence="1">
    <location>
        <begin position="436"/>
        <end position="499"/>
    </location>
</feature>
<name>A0ABS9KXA0_9BACT</name>
<dbReference type="RefSeq" id="WP_237875508.1">
    <property type="nucleotide sequence ID" value="NZ_JAKLTR010000016.1"/>
</dbReference>
<organism evidence="2 3">
    <name type="scientific">Terrimonas ginsenosidimutans</name>
    <dbReference type="NCBI Taxonomy" id="2908004"/>
    <lineage>
        <taxon>Bacteria</taxon>
        <taxon>Pseudomonadati</taxon>
        <taxon>Bacteroidota</taxon>
        <taxon>Chitinophagia</taxon>
        <taxon>Chitinophagales</taxon>
        <taxon>Chitinophagaceae</taxon>
        <taxon>Terrimonas</taxon>
    </lineage>
</organism>
<dbReference type="Proteomes" id="UP001165367">
    <property type="component" value="Unassembled WGS sequence"/>
</dbReference>